<dbReference type="SUPFAM" id="SSF52540">
    <property type="entry name" value="P-loop containing nucleoside triphosphate hydrolases"/>
    <property type="match status" value="1"/>
</dbReference>
<comment type="caution">
    <text evidence="5">The sequence shown here is derived from an EMBL/GenBank/DDBJ whole genome shotgun (WGS) entry which is preliminary data.</text>
</comment>
<name>A0ABD0WIP7_UMBPY</name>
<dbReference type="EMBL" id="JAGEUA010000010">
    <property type="protein sequence ID" value="KAL0964536.1"/>
    <property type="molecule type" value="Genomic_DNA"/>
</dbReference>
<dbReference type="InterPro" id="IPR027417">
    <property type="entry name" value="P-loop_NTPase"/>
</dbReference>
<dbReference type="AlphaFoldDB" id="A0ABD0WIP7"/>
<comment type="similarity">
    <text evidence="1 3">Belongs to the sulfotransferase 1 family.</text>
</comment>
<keyword evidence="6" id="KW-1185">Reference proteome</keyword>
<dbReference type="InterPro" id="IPR000863">
    <property type="entry name" value="Sulfotransferase_dom"/>
</dbReference>
<evidence type="ECO:0000313" key="6">
    <source>
        <dbReference type="Proteomes" id="UP001557470"/>
    </source>
</evidence>
<reference evidence="5 6" key="1">
    <citation type="submission" date="2024-06" db="EMBL/GenBank/DDBJ databases">
        <authorList>
            <person name="Pan Q."/>
            <person name="Wen M."/>
            <person name="Jouanno E."/>
            <person name="Zahm M."/>
            <person name="Klopp C."/>
            <person name="Cabau C."/>
            <person name="Louis A."/>
            <person name="Berthelot C."/>
            <person name="Parey E."/>
            <person name="Roest Crollius H."/>
            <person name="Montfort J."/>
            <person name="Robinson-Rechavi M."/>
            <person name="Bouchez O."/>
            <person name="Lampietro C."/>
            <person name="Lopez Roques C."/>
            <person name="Donnadieu C."/>
            <person name="Postlethwait J."/>
            <person name="Bobe J."/>
            <person name="Verreycken H."/>
            <person name="Guiguen Y."/>
        </authorList>
    </citation>
    <scope>NUCLEOTIDE SEQUENCE [LARGE SCALE GENOMIC DNA]</scope>
    <source>
        <strain evidence="5">Up_M1</strain>
        <tissue evidence="5">Testis</tissue>
    </source>
</reference>
<evidence type="ECO:0000313" key="5">
    <source>
        <dbReference type="EMBL" id="KAL0964536.1"/>
    </source>
</evidence>
<proteinExistence type="inferred from homology"/>
<protein>
    <recommendedName>
        <fullName evidence="3">Sulfotransferase</fullName>
        <ecNumber evidence="3">2.8.2.-</ecNumber>
    </recommendedName>
</protein>
<dbReference type="Pfam" id="PF00685">
    <property type="entry name" value="Sulfotransfer_1"/>
    <property type="match status" value="1"/>
</dbReference>
<organism evidence="5 6">
    <name type="scientific">Umbra pygmaea</name>
    <name type="common">Eastern mudminnow</name>
    <dbReference type="NCBI Taxonomy" id="75934"/>
    <lineage>
        <taxon>Eukaryota</taxon>
        <taxon>Metazoa</taxon>
        <taxon>Chordata</taxon>
        <taxon>Craniata</taxon>
        <taxon>Vertebrata</taxon>
        <taxon>Euteleostomi</taxon>
        <taxon>Actinopterygii</taxon>
        <taxon>Neopterygii</taxon>
        <taxon>Teleostei</taxon>
        <taxon>Protacanthopterygii</taxon>
        <taxon>Esociformes</taxon>
        <taxon>Umbridae</taxon>
        <taxon>Umbra</taxon>
    </lineage>
</organism>
<sequence length="298" mass="34129">MASPFKSRMERAKEMKEEDKLYTYNGVIYPVIMCPEENLKAIESLEARTDDVMLVAYPKCGFNWMVAVLGKIIAAATGEKVSKESKRPPLIEFFEPENLKDLQHAPPPRCLGTHMHPDYIPASFITMKTKMLVMFRNPKDTLVSYYHFCDKNPVLPTPESWDHFFSEFMSGQVAWGSYFDHALAWEKRMDDPNVMIVTFEEMKQDLSGGVRRVSEFFGFSLTDAQVQAIAEESTFNAMKDSSKDTHGQLSNVFFRKGEVGDWKNHFSTAQSQEMDVAFEKQLAGTRLGAKLKYDLYCK</sequence>
<evidence type="ECO:0000256" key="3">
    <source>
        <dbReference type="RuleBase" id="RU361155"/>
    </source>
</evidence>
<accession>A0ABD0WIP7</accession>
<keyword evidence="2 3" id="KW-0808">Transferase</keyword>
<dbReference type="GO" id="GO:0016740">
    <property type="term" value="F:transferase activity"/>
    <property type="evidence" value="ECO:0007669"/>
    <property type="project" value="UniProtKB-KW"/>
</dbReference>
<evidence type="ECO:0000259" key="4">
    <source>
        <dbReference type="Pfam" id="PF00685"/>
    </source>
</evidence>
<dbReference type="PANTHER" id="PTHR11783">
    <property type="entry name" value="SULFOTRANSFERASE SULT"/>
    <property type="match status" value="1"/>
</dbReference>
<dbReference type="Gene3D" id="3.40.50.300">
    <property type="entry name" value="P-loop containing nucleotide triphosphate hydrolases"/>
    <property type="match status" value="1"/>
</dbReference>
<gene>
    <name evidence="5" type="ORF">UPYG_G00325290</name>
</gene>
<dbReference type="Proteomes" id="UP001557470">
    <property type="component" value="Unassembled WGS sequence"/>
</dbReference>
<feature type="domain" description="Sulfotransferase" evidence="4">
    <location>
        <begin position="50"/>
        <end position="285"/>
    </location>
</feature>
<evidence type="ECO:0000256" key="2">
    <source>
        <dbReference type="ARBA" id="ARBA00022679"/>
    </source>
</evidence>
<dbReference type="EC" id="2.8.2.-" evidence="3"/>
<evidence type="ECO:0000256" key="1">
    <source>
        <dbReference type="ARBA" id="ARBA00005771"/>
    </source>
</evidence>